<evidence type="ECO:0000313" key="15">
    <source>
        <dbReference type="Proteomes" id="UP000515158"/>
    </source>
</evidence>
<dbReference type="InParanoid" id="A0A6P8Z140"/>
<feature type="site" description="Cleavage; by autolysis" evidence="13">
    <location>
        <begin position="415"/>
        <end position="416"/>
    </location>
</feature>
<comment type="similarity">
    <text evidence="1">Belongs to the Ntn-hydrolase family.</text>
</comment>
<feature type="binding site" evidence="12">
    <location>
        <begin position="467"/>
        <end position="470"/>
    </location>
    <ligand>
        <name>substrate</name>
    </ligand>
</feature>
<dbReference type="SUPFAM" id="SSF56235">
    <property type="entry name" value="N-terminal nucleophile aminohydrolases (Ntn hydrolases)"/>
    <property type="match status" value="1"/>
</dbReference>
<protein>
    <recommendedName>
        <fullName evidence="7">N(4)-(beta-N-acetylglucosaminyl)-L-asparaginase</fullName>
        <ecNumber evidence="7">3.5.1.26</ecNumber>
    </recommendedName>
    <alternativeName>
        <fullName evidence="9">Aspartylglucosaminidase</fullName>
    </alternativeName>
    <alternativeName>
        <fullName evidence="8">Glycosylasparaginase</fullName>
    </alternativeName>
    <alternativeName>
        <fullName evidence="10">N4-(N-acetyl-beta-glucosaminyl)-L-asparagine amidase</fullName>
    </alternativeName>
</protein>
<evidence type="ECO:0000256" key="8">
    <source>
        <dbReference type="ARBA" id="ARBA00078726"/>
    </source>
</evidence>
<dbReference type="PANTHER" id="PTHR10188:SF6">
    <property type="entry name" value="N(4)-(BETA-N-ACETYLGLUCOSAMINYL)-L-ASPARAGINASE"/>
    <property type="match status" value="1"/>
</dbReference>
<proteinExistence type="inferred from homology"/>
<evidence type="ECO:0000256" key="5">
    <source>
        <dbReference type="ARBA" id="ARBA00050421"/>
    </source>
</evidence>
<evidence type="ECO:0000256" key="9">
    <source>
        <dbReference type="ARBA" id="ARBA00079301"/>
    </source>
</evidence>
<dbReference type="FunFam" id="3.60.20.30:FF:000003">
    <property type="entry name" value="N(4)-(Beta-N-acetylglucosaminyl)-L-asparaginase isoform X1"/>
    <property type="match status" value="1"/>
</dbReference>
<dbReference type="AlphaFoldDB" id="A0A6P8Z140"/>
<dbReference type="RefSeq" id="XP_034240287.1">
    <property type="nucleotide sequence ID" value="XM_034384396.1"/>
</dbReference>
<keyword evidence="3" id="KW-0378">Hydrolase</keyword>
<comment type="catalytic activity">
    <reaction evidence="5">
        <text>N(4)-(beta-N-acetyl-D-glucosaminyl)-L-asparagine + H2O = N-acetyl-beta-D-glucosaminylamine + L-aspartate + H(+)</text>
        <dbReference type="Rhea" id="RHEA:11544"/>
        <dbReference type="ChEBI" id="CHEBI:15377"/>
        <dbReference type="ChEBI" id="CHEBI:15378"/>
        <dbReference type="ChEBI" id="CHEBI:15947"/>
        <dbReference type="ChEBI" id="CHEBI:29991"/>
        <dbReference type="ChEBI" id="CHEBI:58080"/>
        <dbReference type="EC" id="3.5.1.26"/>
    </reaction>
</comment>
<evidence type="ECO:0000256" key="4">
    <source>
        <dbReference type="ARBA" id="ARBA00022813"/>
    </source>
</evidence>
<dbReference type="OrthoDB" id="2262349at2759"/>
<dbReference type="PANTHER" id="PTHR10188">
    <property type="entry name" value="L-ASPARAGINASE"/>
    <property type="match status" value="1"/>
</dbReference>
<feature type="region of interest" description="Disordered" evidence="14">
    <location>
        <begin position="187"/>
        <end position="406"/>
    </location>
</feature>
<evidence type="ECO:0000313" key="16">
    <source>
        <dbReference type="RefSeq" id="XP_034240287.1"/>
    </source>
</evidence>
<evidence type="ECO:0000256" key="12">
    <source>
        <dbReference type="PIRSR" id="PIRSR600246-2"/>
    </source>
</evidence>
<gene>
    <name evidence="16" type="primary">LOC117644779</name>
</gene>
<dbReference type="Gene3D" id="3.60.20.30">
    <property type="entry name" value="(Glycosyl)asparaginase"/>
    <property type="match status" value="1"/>
</dbReference>
<dbReference type="GeneID" id="117644779"/>
<evidence type="ECO:0000256" key="11">
    <source>
        <dbReference type="PIRSR" id="PIRSR600246-1"/>
    </source>
</evidence>
<feature type="compositionally biased region" description="Low complexity" evidence="14">
    <location>
        <begin position="187"/>
        <end position="208"/>
    </location>
</feature>
<evidence type="ECO:0000256" key="6">
    <source>
        <dbReference type="ARBA" id="ARBA00053295"/>
    </source>
</evidence>
<dbReference type="KEGG" id="tpal:117644779"/>
<evidence type="ECO:0000256" key="7">
    <source>
        <dbReference type="ARBA" id="ARBA00066729"/>
    </source>
</evidence>
<evidence type="ECO:0000256" key="10">
    <source>
        <dbReference type="ARBA" id="ARBA00080645"/>
    </source>
</evidence>
<feature type="compositionally biased region" description="Low complexity" evidence="14">
    <location>
        <begin position="287"/>
        <end position="350"/>
    </location>
</feature>
<dbReference type="InterPro" id="IPR029055">
    <property type="entry name" value="Ntn_hydrolases_N"/>
</dbReference>
<dbReference type="Pfam" id="PF01112">
    <property type="entry name" value="Asparaginase_2"/>
    <property type="match status" value="2"/>
</dbReference>
<dbReference type="Proteomes" id="UP000515158">
    <property type="component" value="Unplaced"/>
</dbReference>
<evidence type="ECO:0000256" key="13">
    <source>
        <dbReference type="PIRSR" id="PIRSR600246-3"/>
    </source>
</evidence>
<dbReference type="EC" id="3.5.1.26" evidence="7"/>
<keyword evidence="15" id="KW-1185">Reference proteome</keyword>
<keyword evidence="2" id="KW-0645">Protease</keyword>
<sequence length="573" mass="59973">PEPSASGTIVQAVPVSPVVITTWDYQDAVAKAWKVLDTEGRSALDAVEEGCALCEALQCRGTVGFGGSPDEAGETTLDAMIMDGVTMDVGAVAALRRVRSAISVARRVMERTSHTLLAGSQATKFALQMGFPEQTLATNHSQSMWQDWLLNNCQPNFWKAGVAPNPRKQCGPYRPIVSDVKLVVAEPKTTPAPKPTEAATTTEAVSAEAKQDESAKSANAIPEAEPADAKPTELPSEAKTTEAVSEAKPTEPTPEAATDAGSEARPTEPTPEAATDAGSEARPTEPTPEAATDAVPTEPAPAPATEAAPEARTTEVASEAKPTEAVAEANEPPTTEATPTAAAPEAKATESVAEAVTTEPAPDARPTETAPQFTTDAPTTGRPEPEGAESAAPARKRRALRHAEPRALVDPWNHDTIGMVAMDAEGRLAAGTSTNGARHKIAGRVGDSPIPGSGAFADQEVGAAAATGDGDVMMRFVPSFLAVELMRQGKTPQEAADESIARIGARYPDFSGALIVLRKDGEFAAACHNLPVRVFPNGFPLTMRSADVSQVTIKYYPCQGGRKHDRQLLEGDW</sequence>
<name>A0A6P8Z140_THRPL</name>
<reference evidence="16" key="1">
    <citation type="submission" date="2025-08" db="UniProtKB">
        <authorList>
            <consortium name="RefSeq"/>
        </authorList>
    </citation>
    <scope>IDENTIFICATION</scope>
    <source>
        <tissue evidence="16">Total insect</tissue>
    </source>
</reference>
<keyword evidence="4" id="KW-0068">Autocatalytic cleavage</keyword>
<dbReference type="GO" id="GO:0006508">
    <property type="term" value="P:proteolysis"/>
    <property type="evidence" value="ECO:0007669"/>
    <property type="project" value="UniProtKB-KW"/>
</dbReference>
<dbReference type="GO" id="GO:0005764">
    <property type="term" value="C:lysosome"/>
    <property type="evidence" value="ECO:0007669"/>
    <property type="project" value="TreeGrafter"/>
</dbReference>
<feature type="binding site" evidence="12">
    <location>
        <begin position="444"/>
        <end position="447"/>
    </location>
    <ligand>
        <name>substrate</name>
    </ligand>
</feature>
<evidence type="ECO:0000256" key="14">
    <source>
        <dbReference type="SAM" id="MobiDB-lite"/>
    </source>
</evidence>
<evidence type="ECO:0000256" key="1">
    <source>
        <dbReference type="ARBA" id="ARBA00010872"/>
    </source>
</evidence>
<organism evidence="16">
    <name type="scientific">Thrips palmi</name>
    <name type="common">Melon thrips</name>
    <dbReference type="NCBI Taxonomy" id="161013"/>
    <lineage>
        <taxon>Eukaryota</taxon>
        <taxon>Metazoa</taxon>
        <taxon>Ecdysozoa</taxon>
        <taxon>Arthropoda</taxon>
        <taxon>Hexapoda</taxon>
        <taxon>Insecta</taxon>
        <taxon>Pterygota</taxon>
        <taxon>Neoptera</taxon>
        <taxon>Paraneoptera</taxon>
        <taxon>Thysanoptera</taxon>
        <taxon>Terebrantia</taxon>
        <taxon>Thripoidea</taxon>
        <taxon>Thripidae</taxon>
        <taxon>Thrips</taxon>
    </lineage>
</organism>
<dbReference type="InterPro" id="IPR000246">
    <property type="entry name" value="Peptidase_T2"/>
</dbReference>
<evidence type="ECO:0000256" key="2">
    <source>
        <dbReference type="ARBA" id="ARBA00022670"/>
    </source>
</evidence>
<dbReference type="GO" id="GO:0003948">
    <property type="term" value="F:N4-(beta-N-acetylglucosaminyl)-L-asparaginase activity"/>
    <property type="evidence" value="ECO:0007669"/>
    <property type="project" value="UniProtKB-EC"/>
</dbReference>
<feature type="non-terminal residue" evidence="16">
    <location>
        <position position="1"/>
    </location>
</feature>
<comment type="function">
    <text evidence="6">Cleaves the GlcNAc-Asn bond which joins oligosaccharides to the peptide of asparagine-linked glycoproteins.</text>
</comment>
<evidence type="ECO:0000256" key="3">
    <source>
        <dbReference type="ARBA" id="ARBA00022801"/>
    </source>
</evidence>
<feature type="compositionally biased region" description="Polar residues" evidence="14">
    <location>
        <begin position="369"/>
        <end position="378"/>
    </location>
</feature>
<feature type="active site" description="Nucleophile" evidence="11">
    <location>
        <position position="416"/>
    </location>
</feature>
<dbReference type="GO" id="GO:0008233">
    <property type="term" value="F:peptidase activity"/>
    <property type="evidence" value="ECO:0007669"/>
    <property type="project" value="UniProtKB-KW"/>
</dbReference>
<accession>A0A6P8Z140</accession>